<sequence>MAFASNDEKSRAPRPVQVSDADFADFWTQVQERVPYAHHIDPAAARSWQEQVLNDAPEGVHPLAWYIRRMGNAHGPLVGGSEIGILMSAERHLPAPFGKTPGILFDEKMMRRYQASNAATRFGTKREAQIADAFVAQVTPKGWVRDADGLATLANHARDGGFRDHMAYSPDDLFLLPDGRRFLIDYKTPYSGIIPQQEPFSYVAQLHQGKLVLEEQCDLQVDGMLLVYGEHPESLAKPAALVLHFYQVDFDEQLAREIPVVARNFAQALMANERPSVLDEASAEELKSLDILFVQMTAQIKTLQDQADQVKTRMSELLGGLSAADVTGAREETLSTLAASYKTEDTDRLVALLQDAAPEIFEDAKIMKAWKKPGVLDTDKVVTYLKEQKVDMEPFMGPDTWDSGKIMKDARVIAAGVLDNALGLGVASRSFSWRVSDNAILEAEKRQAEKTLQDVALEVPGSEAEPDVQGFVELDEDEPETDGLEAVTHLDALMDIE</sequence>
<gene>
    <name evidence="1" type="ORF">HAP95_13555</name>
</gene>
<name>A0ABS6A0Z4_9PROT</name>
<dbReference type="EMBL" id="JAAOMP010000151">
    <property type="protein sequence ID" value="MBU2761159.1"/>
    <property type="molecule type" value="Genomic_DNA"/>
</dbReference>
<dbReference type="InterPro" id="IPR011604">
    <property type="entry name" value="PDDEXK-like_dom_sf"/>
</dbReference>
<dbReference type="Proteomes" id="UP000755654">
    <property type="component" value="Unassembled WGS sequence"/>
</dbReference>
<protein>
    <recommendedName>
        <fullName evidence="3">YqaJ viral recombinase domain-containing protein</fullName>
    </recommendedName>
</protein>
<comment type="caution">
    <text evidence="1">The sequence shown here is derived from an EMBL/GenBank/DDBJ whole genome shotgun (WGS) entry which is preliminary data.</text>
</comment>
<evidence type="ECO:0008006" key="3">
    <source>
        <dbReference type="Google" id="ProtNLM"/>
    </source>
</evidence>
<reference evidence="1 2" key="1">
    <citation type="journal article" date="2021" name="ISME J.">
        <title>Genomic evolution of the class Acidithiobacillia: deep-branching Proteobacteria living in extreme acidic conditions.</title>
        <authorList>
            <person name="Moya-Beltran A."/>
            <person name="Beard S."/>
            <person name="Rojas-Villalobos C."/>
            <person name="Issotta F."/>
            <person name="Gallardo Y."/>
            <person name="Ulloa R."/>
            <person name="Giaveno A."/>
            <person name="Degli Esposti M."/>
            <person name="Johnson D.B."/>
            <person name="Quatrini R."/>
        </authorList>
    </citation>
    <scope>NUCLEOTIDE SEQUENCE [LARGE SCALE GENOMIC DNA]</scope>
    <source>
        <strain evidence="1 2">RW2</strain>
    </source>
</reference>
<accession>A0ABS6A0Z4</accession>
<dbReference type="Gene3D" id="3.90.320.10">
    <property type="match status" value="1"/>
</dbReference>
<organism evidence="1 2">
    <name type="scientific">Acidithiobacillus sulfurivorans</name>
    <dbReference type="NCBI Taxonomy" id="1958756"/>
    <lineage>
        <taxon>Bacteria</taxon>
        <taxon>Pseudomonadati</taxon>
        <taxon>Pseudomonadota</taxon>
        <taxon>Acidithiobacillia</taxon>
        <taxon>Acidithiobacillales</taxon>
        <taxon>Acidithiobacillaceae</taxon>
        <taxon>Acidithiobacillus</taxon>
    </lineage>
</organism>
<dbReference type="RefSeq" id="WP_215884686.1">
    <property type="nucleotide sequence ID" value="NZ_JAAOMP010000151.1"/>
</dbReference>
<keyword evidence="2" id="KW-1185">Reference proteome</keyword>
<proteinExistence type="predicted"/>
<evidence type="ECO:0000313" key="1">
    <source>
        <dbReference type="EMBL" id="MBU2761159.1"/>
    </source>
</evidence>
<evidence type="ECO:0000313" key="2">
    <source>
        <dbReference type="Proteomes" id="UP000755654"/>
    </source>
</evidence>